<proteinExistence type="predicted"/>
<evidence type="ECO:0000313" key="2">
    <source>
        <dbReference type="EMBL" id="MCQ4079239.1"/>
    </source>
</evidence>
<feature type="region of interest" description="Disordered" evidence="1">
    <location>
        <begin position="74"/>
        <end position="95"/>
    </location>
</feature>
<name>A0ABT1PNJ0_9ACTN</name>
<accession>A0ABT1PNJ0</accession>
<evidence type="ECO:0000313" key="3">
    <source>
        <dbReference type="Proteomes" id="UP001057702"/>
    </source>
</evidence>
<evidence type="ECO:0000256" key="1">
    <source>
        <dbReference type="SAM" id="MobiDB-lite"/>
    </source>
</evidence>
<dbReference type="Proteomes" id="UP001057702">
    <property type="component" value="Unassembled WGS sequence"/>
</dbReference>
<reference evidence="2" key="1">
    <citation type="submission" date="2022-06" db="EMBL/GenBank/DDBJ databases">
        <title>Draft genome sequence of Streptomyces sp. RB6PN25 isolated from peat swamp forest in Thailand.</title>
        <authorList>
            <person name="Duangmal K."/>
            <person name="Klaysubun C."/>
        </authorList>
    </citation>
    <scope>NUCLEOTIDE SEQUENCE</scope>
    <source>
        <strain evidence="2">RB6PN25</strain>
    </source>
</reference>
<protein>
    <submittedName>
        <fullName evidence="2">Uncharacterized protein</fullName>
    </submittedName>
</protein>
<comment type="caution">
    <text evidence="2">The sequence shown here is derived from an EMBL/GenBank/DDBJ whole genome shotgun (WGS) entry which is preliminary data.</text>
</comment>
<sequence>MLWLGLWWALGSAGLRRRPKGTAFGGWALVPRLTGEITSSGGSALAELACLSSDPEQPALAGMATAEALPDGVRVGWSDEDSTEVRFGPEGPTAR</sequence>
<dbReference type="EMBL" id="JANFNG010000001">
    <property type="protein sequence ID" value="MCQ4079239.1"/>
    <property type="molecule type" value="Genomic_DNA"/>
</dbReference>
<organism evidence="2 3">
    <name type="scientific">Streptomyces humicola</name>
    <dbReference type="NCBI Taxonomy" id="2953240"/>
    <lineage>
        <taxon>Bacteria</taxon>
        <taxon>Bacillati</taxon>
        <taxon>Actinomycetota</taxon>
        <taxon>Actinomycetes</taxon>
        <taxon>Kitasatosporales</taxon>
        <taxon>Streptomycetaceae</taxon>
        <taxon>Streptomyces</taxon>
    </lineage>
</organism>
<keyword evidence="3" id="KW-1185">Reference proteome</keyword>
<gene>
    <name evidence="2" type="ORF">NGB36_01075</name>
</gene>
<dbReference type="RefSeq" id="WP_255918092.1">
    <property type="nucleotide sequence ID" value="NZ_JANFNG010000001.1"/>
</dbReference>